<evidence type="ECO:0000313" key="2">
    <source>
        <dbReference type="EMBL" id="PYI07269.1"/>
    </source>
</evidence>
<reference evidence="2 3" key="1">
    <citation type="submission" date="2018-02" db="EMBL/GenBank/DDBJ databases">
        <title>The genomes of Aspergillus section Nigri reveals drivers in fungal speciation.</title>
        <authorList>
            <consortium name="DOE Joint Genome Institute"/>
            <person name="Vesth T.C."/>
            <person name="Nybo J."/>
            <person name="Theobald S."/>
            <person name="Brandl J."/>
            <person name="Frisvad J.C."/>
            <person name="Nielsen K.F."/>
            <person name="Lyhne E.K."/>
            <person name="Kogle M.E."/>
            <person name="Kuo A."/>
            <person name="Riley R."/>
            <person name="Clum A."/>
            <person name="Nolan M."/>
            <person name="Lipzen A."/>
            <person name="Salamov A."/>
            <person name="Henrissat B."/>
            <person name="Wiebenga A."/>
            <person name="De vries R.P."/>
            <person name="Grigoriev I.V."/>
            <person name="Mortensen U.H."/>
            <person name="Andersen M.R."/>
            <person name="Baker S.E."/>
        </authorList>
    </citation>
    <scope>NUCLEOTIDE SEQUENCE [LARGE SCALE GENOMIC DNA]</scope>
    <source>
        <strain evidence="2 3">CBS 121057</strain>
    </source>
</reference>
<name>A0A319EY76_ASPSB</name>
<keyword evidence="1" id="KW-0812">Transmembrane</keyword>
<dbReference type="AlphaFoldDB" id="A0A319EY76"/>
<accession>A0A319EY76</accession>
<dbReference type="EMBL" id="KZ826343">
    <property type="protein sequence ID" value="PYI07269.1"/>
    <property type="molecule type" value="Genomic_DNA"/>
</dbReference>
<protein>
    <submittedName>
        <fullName evidence="2">Uncharacterized protein</fullName>
    </submittedName>
</protein>
<feature type="transmembrane region" description="Helical" evidence="1">
    <location>
        <begin position="37"/>
        <end position="57"/>
    </location>
</feature>
<sequence>MPPPPSSLLSSSLLTIQERFPVGLQYHDKPWRGPLRLGRLLLIALIYLILLWTNRLFQAEITKLPSPPQPVSGWSPTENGSGLMRLDANMERQAWRATYLHSTSSLAV</sequence>
<keyword evidence="1" id="KW-1133">Transmembrane helix</keyword>
<keyword evidence="3" id="KW-1185">Reference proteome</keyword>
<gene>
    <name evidence="2" type="ORF">BO78DRAFT_396565</name>
</gene>
<organism evidence="2 3">
    <name type="scientific">Aspergillus sclerotiicarbonarius (strain CBS 121057 / IBT 28362)</name>
    <dbReference type="NCBI Taxonomy" id="1448318"/>
    <lineage>
        <taxon>Eukaryota</taxon>
        <taxon>Fungi</taxon>
        <taxon>Dikarya</taxon>
        <taxon>Ascomycota</taxon>
        <taxon>Pezizomycotina</taxon>
        <taxon>Eurotiomycetes</taxon>
        <taxon>Eurotiomycetidae</taxon>
        <taxon>Eurotiales</taxon>
        <taxon>Aspergillaceae</taxon>
        <taxon>Aspergillus</taxon>
        <taxon>Aspergillus subgen. Circumdati</taxon>
    </lineage>
</organism>
<dbReference type="Proteomes" id="UP000248423">
    <property type="component" value="Unassembled WGS sequence"/>
</dbReference>
<proteinExistence type="predicted"/>
<evidence type="ECO:0000313" key="3">
    <source>
        <dbReference type="Proteomes" id="UP000248423"/>
    </source>
</evidence>
<keyword evidence="1" id="KW-0472">Membrane</keyword>
<evidence type="ECO:0000256" key="1">
    <source>
        <dbReference type="SAM" id="Phobius"/>
    </source>
</evidence>
<dbReference type="VEuPathDB" id="FungiDB:BO78DRAFT_396565"/>